<evidence type="ECO:0000256" key="6">
    <source>
        <dbReference type="ARBA" id="ARBA00022692"/>
    </source>
</evidence>
<evidence type="ECO:0000256" key="9">
    <source>
        <dbReference type="ARBA" id="ARBA00023136"/>
    </source>
</evidence>
<evidence type="ECO:0000256" key="2">
    <source>
        <dbReference type="ARBA" id="ARBA00010637"/>
    </source>
</evidence>
<keyword evidence="9 10" id="KW-0472">Membrane</keyword>
<keyword evidence="7" id="KW-0653">Protein transport</keyword>
<evidence type="ECO:0000313" key="12">
    <source>
        <dbReference type="Proteomes" id="UP000266385"/>
    </source>
</evidence>
<keyword evidence="12" id="KW-1185">Reference proteome</keyword>
<feature type="transmembrane region" description="Helical" evidence="10">
    <location>
        <begin position="15"/>
        <end position="37"/>
    </location>
</feature>
<keyword evidence="3" id="KW-0813">Transport</keyword>
<evidence type="ECO:0000256" key="8">
    <source>
        <dbReference type="ARBA" id="ARBA00022989"/>
    </source>
</evidence>
<dbReference type="Proteomes" id="UP000266385">
    <property type="component" value="Unassembled WGS sequence"/>
</dbReference>
<keyword evidence="5" id="KW-0997">Cell inner membrane</keyword>
<evidence type="ECO:0000256" key="7">
    <source>
        <dbReference type="ARBA" id="ARBA00022927"/>
    </source>
</evidence>
<keyword evidence="6 10" id="KW-0812">Transmembrane</keyword>
<dbReference type="EMBL" id="QWFX01000013">
    <property type="protein sequence ID" value="RIJ28282.1"/>
    <property type="molecule type" value="Genomic_DNA"/>
</dbReference>
<gene>
    <name evidence="11" type="ORF">D1223_12860</name>
</gene>
<dbReference type="Gene3D" id="3.30.1360.100">
    <property type="entry name" value="General secretion pathway protein M, EpsM"/>
    <property type="match status" value="1"/>
</dbReference>
<evidence type="ECO:0000256" key="3">
    <source>
        <dbReference type="ARBA" id="ARBA00022448"/>
    </source>
</evidence>
<protein>
    <submittedName>
        <fullName evidence="11">Type II secretion system protein M</fullName>
    </submittedName>
</protein>
<reference evidence="11 12" key="1">
    <citation type="submission" date="2018-08" db="EMBL/GenBank/DDBJ databases">
        <title>Henriciella mobilis sp. nov., isolated from seawater.</title>
        <authorList>
            <person name="Cheng H."/>
            <person name="Wu Y.-H."/>
            <person name="Xu X.-W."/>
            <person name="Guo L.-L."/>
        </authorList>
    </citation>
    <scope>NUCLEOTIDE SEQUENCE [LARGE SCALE GENOMIC DNA]</scope>
    <source>
        <strain evidence="11 12">JN25</strain>
    </source>
</reference>
<evidence type="ECO:0000313" key="11">
    <source>
        <dbReference type="EMBL" id="RIJ28282.1"/>
    </source>
</evidence>
<dbReference type="InterPro" id="IPR023229">
    <property type="entry name" value="T2SS_M_periplasmic_sf"/>
</dbReference>
<accession>A0A399RER4</accession>
<dbReference type="GO" id="GO:0015628">
    <property type="term" value="P:protein secretion by the type II secretion system"/>
    <property type="evidence" value="ECO:0007669"/>
    <property type="project" value="InterPro"/>
</dbReference>
<organism evidence="11 12">
    <name type="scientific">Henriciella mobilis</name>
    <dbReference type="NCBI Taxonomy" id="2305467"/>
    <lineage>
        <taxon>Bacteria</taxon>
        <taxon>Pseudomonadati</taxon>
        <taxon>Pseudomonadota</taxon>
        <taxon>Alphaproteobacteria</taxon>
        <taxon>Hyphomonadales</taxon>
        <taxon>Hyphomonadaceae</taxon>
        <taxon>Henriciella</taxon>
    </lineage>
</organism>
<evidence type="ECO:0000256" key="10">
    <source>
        <dbReference type="SAM" id="Phobius"/>
    </source>
</evidence>
<dbReference type="GO" id="GO:0015627">
    <property type="term" value="C:type II protein secretion system complex"/>
    <property type="evidence" value="ECO:0007669"/>
    <property type="project" value="InterPro"/>
</dbReference>
<evidence type="ECO:0000256" key="5">
    <source>
        <dbReference type="ARBA" id="ARBA00022519"/>
    </source>
</evidence>
<dbReference type="InterPro" id="IPR007690">
    <property type="entry name" value="T2SS_GspM"/>
</dbReference>
<comment type="subcellular location">
    <subcellularLocation>
        <location evidence="1">Cell inner membrane</location>
        <topology evidence="1">Single-pass membrane protein</topology>
    </subcellularLocation>
</comment>
<comment type="caution">
    <text evidence="11">The sequence shown here is derived from an EMBL/GenBank/DDBJ whole genome shotgun (WGS) entry which is preliminary data.</text>
</comment>
<proteinExistence type="inferred from homology"/>
<keyword evidence="4" id="KW-1003">Cell membrane</keyword>
<dbReference type="RefSeq" id="WP_119376817.1">
    <property type="nucleotide sequence ID" value="NZ_QWFX01000013.1"/>
</dbReference>
<evidence type="ECO:0000256" key="1">
    <source>
        <dbReference type="ARBA" id="ARBA00004377"/>
    </source>
</evidence>
<comment type="similarity">
    <text evidence="2">Belongs to the GSP M family.</text>
</comment>
<dbReference type="OrthoDB" id="7629856at2"/>
<dbReference type="Pfam" id="PF04612">
    <property type="entry name" value="T2SSM"/>
    <property type="match status" value="1"/>
</dbReference>
<evidence type="ECO:0000256" key="4">
    <source>
        <dbReference type="ARBA" id="ARBA00022475"/>
    </source>
</evidence>
<sequence length="164" mass="17353">MSSWWQGLSAREKALIASAGGLLALVIIWYGMVAPLLSGRSDALQARQQAADELAQLEHLSAASRARSPVSTGIAVSTGSSLDADAFKTAVTRAAQQSGLSISRLQGGAQGRFSLVFEQADSRQLFYWLNEVETRLGGRVERFSIDQAGAGRVRATVEISGGEA</sequence>
<dbReference type="AlphaFoldDB" id="A0A399RER4"/>
<dbReference type="SUPFAM" id="SSF103054">
    <property type="entry name" value="General secretion pathway protein M, EpsM"/>
    <property type="match status" value="1"/>
</dbReference>
<name>A0A399RER4_9PROT</name>
<dbReference type="GO" id="GO:0005886">
    <property type="term" value="C:plasma membrane"/>
    <property type="evidence" value="ECO:0007669"/>
    <property type="project" value="UniProtKB-SubCell"/>
</dbReference>
<keyword evidence="8 10" id="KW-1133">Transmembrane helix</keyword>